<dbReference type="InterPro" id="IPR005119">
    <property type="entry name" value="LysR_subst-bd"/>
</dbReference>
<dbReference type="PROSITE" id="PS50931">
    <property type="entry name" value="HTH_LYSR"/>
    <property type="match status" value="1"/>
</dbReference>
<comment type="similarity">
    <text evidence="1">Belongs to the LysR transcriptional regulatory family.</text>
</comment>
<dbReference type="PANTHER" id="PTHR30126">
    <property type="entry name" value="HTH-TYPE TRANSCRIPTIONAL REGULATOR"/>
    <property type="match status" value="1"/>
</dbReference>
<dbReference type="PANTHER" id="PTHR30126:SF40">
    <property type="entry name" value="HTH-TYPE TRANSCRIPTIONAL REGULATOR GLTR"/>
    <property type="match status" value="1"/>
</dbReference>
<dbReference type="Pfam" id="PF03466">
    <property type="entry name" value="LysR_substrate"/>
    <property type="match status" value="1"/>
</dbReference>
<keyword evidence="2" id="KW-0805">Transcription regulation</keyword>
<keyword evidence="3" id="KW-0238">DNA-binding</keyword>
<accession>A0A238H0Y7</accession>
<evidence type="ECO:0000256" key="2">
    <source>
        <dbReference type="ARBA" id="ARBA00023015"/>
    </source>
</evidence>
<dbReference type="InterPro" id="IPR036388">
    <property type="entry name" value="WH-like_DNA-bd_sf"/>
</dbReference>
<organism evidence="6 7">
    <name type="scientific">Burkholderia singularis</name>
    <dbReference type="NCBI Taxonomy" id="1503053"/>
    <lineage>
        <taxon>Bacteria</taxon>
        <taxon>Pseudomonadati</taxon>
        <taxon>Pseudomonadota</taxon>
        <taxon>Betaproteobacteria</taxon>
        <taxon>Burkholderiales</taxon>
        <taxon>Burkholderiaceae</taxon>
        <taxon>Burkholderia</taxon>
        <taxon>pseudomallei group</taxon>
    </lineage>
</organism>
<evidence type="ECO:0000313" key="6">
    <source>
        <dbReference type="EMBL" id="SMF98889.1"/>
    </source>
</evidence>
<dbReference type="PRINTS" id="PR00039">
    <property type="entry name" value="HTHLYSR"/>
</dbReference>
<dbReference type="SUPFAM" id="SSF53850">
    <property type="entry name" value="Periplasmic binding protein-like II"/>
    <property type="match status" value="1"/>
</dbReference>
<dbReference type="InterPro" id="IPR036390">
    <property type="entry name" value="WH_DNA-bd_sf"/>
</dbReference>
<reference evidence="6 7" key="1">
    <citation type="submission" date="2017-04" db="EMBL/GenBank/DDBJ databases">
        <authorList>
            <person name="Afonso C.L."/>
            <person name="Miller P.J."/>
            <person name="Scott M.A."/>
            <person name="Spackman E."/>
            <person name="Goraichik I."/>
            <person name="Dimitrov K.M."/>
            <person name="Suarez D.L."/>
            <person name="Swayne D.E."/>
        </authorList>
    </citation>
    <scope>NUCLEOTIDE SEQUENCE [LARGE SCALE GENOMIC DNA]</scope>
    <source>
        <strain evidence="6">LMG 28154</strain>
    </source>
</reference>
<dbReference type="EMBL" id="FXAN01000035">
    <property type="protein sequence ID" value="SMF98889.1"/>
    <property type="molecule type" value="Genomic_DNA"/>
</dbReference>
<dbReference type="Proteomes" id="UP000198460">
    <property type="component" value="Unassembled WGS sequence"/>
</dbReference>
<dbReference type="Gene3D" id="3.40.190.290">
    <property type="match status" value="1"/>
</dbReference>
<dbReference type="InterPro" id="IPR000847">
    <property type="entry name" value="LysR_HTH_N"/>
</dbReference>
<dbReference type="SUPFAM" id="SSF46785">
    <property type="entry name" value="Winged helix' DNA-binding domain"/>
    <property type="match status" value="1"/>
</dbReference>
<evidence type="ECO:0000256" key="3">
    <source>
        <dbReference type="ARBA" id="ARBA00023125"/>
    </source>
</evidence>
<dbReference type="CDD" id="cd05466">
    <property type="entry name" value="PBP2_LTTR_substrate"/>
    <property type="match status" value="1"/>
</dbReference>
<evidence type="ECO:0000259" key="5">
    <source>
        <dbReference type="PROSITE" id="PS50931"/>
    </source>
</evidence>
<gene>
    <name evidence="6" type="ORF">BSIN_2732</name>
</gene>
<protein>
    <submittedName>
        <fullName evidence="6">Hydrogen peroxide-inducible genes activator</fullName>
    </submittedName>
</protein>
<dbReference type="Pfam" id="PF00126">
    <property type="entry name" value="HTH_1"/>
    <property type="match status" value="1"/>
</dbReference>
<dbReference type="AlphaFoldDB" id="A0A238H0Y7"/>
<dbReference type="Gene3D" id="1.10.10.10">
    <property type="entry name" value="Winged helix-like DNA-binding domain superfamily/Winged helix DNA-binding domain"/>
    <property type="match status" value="1"/>
</dbReference>
<evidence type="ECO:0000256" key="4">
    <source>
        <dbReference type="ARBA" id="ARBA00023163"/>
    </source>
</evidence>
<dbReference type="GO" id="GO:0003700">
    <property type="term" value="F:DNA-binding transcription factor activity"/>
    <property type="evidence" value="ECO:0007669"/>
    <property type="project" value="InterPro"/>
</dbReference>
<evidence type="ECO:0000256" key="1">
    <source>
        <dbReference type="ARBA" id="ARBA00009437"/>
    </source>
</evidence>
<keyword evidence="4" id="KW-0804">Transcription</keyword>
<name>A0A238H0Y7_9BURK</name>
<dbReference type="GO" id="GO:0000976">
    <property type="term" value="F:transcription cis-regulatory region binding"/>
    <property type="evidence" value="ECO:0007669"/>
    <property type="project" value="TreeGrafter"/>
</dbReference>
<proteinExistence type="inferred from homology"/>
<evidence type="ECO:0000313" key="7">
    <source>
        <dbReference type="Proteomes" id="UP000198460"/>
    </source>
</evidence>
<sequence length="340" mass="38586">MYLFKNARFSNRLRIPRSISPEVIQVPNVAPFLMDRIDWNLLRTYQVIMQEKSISRAAARLHLTQSAVSAALKRLEDTVGRTLVQRGGARFEPTGAGREIYQISTEIYGHMSRLDTVLENQDDEIAGSIRLLCVSRLESSVYDRFLRDFHQIYPKVRISIDVAASADILAALEQKVATCGFALCRKPAGKLEYRCFLRQHYTMYCGPSHRLFGQSNLTIDDLRDERFVAFHSDRIGGALSSLAAFREERGWLGEIVASSASVDEIRRLIVAGYGIGCLPAHVVQGDVAQRRLWPLPPEEGVADIDIFLIWNPERRMNQAERTFIDALESEMTKHPLMARF</sequence>
<feature type="domain" description="HTH lysR-type" evidence="5">
    <location>
        <begin position="37"/>
        <end position="94"/>
    </location>
</feature>